<keyword evidence="7" id="KW-0436">Ligase</keyword>
<dbReference type="GO" id="GO:0016874">
    <property type="term" value="F:ligase activity"/>
    <property type="evidence" value="ECO:0007669"/>
    <property type="project" value="UniProtKB-KW"/>
</dbReference>
<feature type="domain" description="CobB/CobQ-like glutamine amidotransferase" evidence="6">
    <location>
        <begin position="256"/>
        <end position="443"/>
    </location>
</feature>
<dbReference type="UniPathway" id="UPA00148"/>
<dbReference type="NCBIfam" id="NF001989">
    <property type="entry name" value="PRK00784.1"/>
    <property type="match status" value="1"/>
</dbReference>
<keyword evidence="2 4" id="KW-0169">Cobalamin biosynthesis</keyword>
<dbReference type="InterPro" id="IPR029062">
    <property type="entry name" value="Class_I_gatase-like"/>
</dbReference>
<dbReference type="CDD" id="cd01750">
    <property type="entry name" value="GATase1_CobQ"/>
    <property type="match status" value="1"/>
</dbReference>
<keyword evidence="3 4" id="KW-0315">Glutamine amidotransferase</keyword>
<dbReference type="InterPro" id="IPR002586">
    <property type="entry name" value="CobQ/CobB/MinD/ParA_Nub-bd_dom"/>
</dbReference>
<dbReference type="EMBL" id="CP002844">
    <property type="protein sequence ID" value="AEI57103.1"/>
    <property type="molecule type" value="Genomic_DNA"/>
</dbReference>
<dbReference type="Gene3D" id="3.40.50.300">
    <property type="entry name" value="P-loop containing nucleotide triphosphate hydrolases"/>
    <property type="match status" value="1"/>
</dbReference>
<dbReference type="GO" id="GO:0015420">
    <property type="term" value="F:ABC-type vitamin B12 transporter activity"/>
    <property type="evidence" value="ECO:0007669"/>
    <property type="project" value="UniProtKB-UniRule"/>
</dbReference>
<dbReference type="PANTHER" id="PTHR21343">
    <property type="entry name" value="DETHIOBIOTIN SYNTHETASE"/>
    <property type="match status" value="1"/>
</dbReference>
<dbReference type="AlphaFoldDB" id="F8DPR7"/>
<evidence type="ECO:0000259" key="5">
    <source>
        <dbReference type="Pfam" id="PF01656"/>
    </source>
</evidence>
<evidence type="ECO:0000256" key="1">
    <source>
        <dbReference type="ARBA" id="ARBA00004953"/>
    </source>
</evidence>
<comment type="function">
    <text evidence="4">Catalyzes amidations at positions B, D, E, and G on adenosylcobyrinic A,C-diamide. NH(2) groups are provided by glutamine, and one molecule of ATP is hydrogenolyzed for each amidation.</text>
</comment>
<dbReference type="KEGG" id="lru:HMPREF0538_20892"/>
<dbReference type="CDD" id="cd05389">
    <property type="entry name" value="CobQ_N"/>
    <property type="match status" value="1"/>
</dbReference>
<dbReference type="InterPro" id="IPR011698">
    <property type="entry name" value="GATase_3"/>
</dbReference>
<evidence type="ECO:0000256" key="3">
    <source>
        <dbReference type="ARBA" id="ARBA00022962"/>
    </source>
</evidence>
<dbReference type="SUPFAM" id="SSF52317">
    <property type="entry name" value="Class I glutamine amidotransferase-like"/>
    <property type="match status" value="1"/>
</dbReference>
<proteinExistence type="inferred from homology"/>
<dbReference type="PANTHER" id="PTHR21343:SF1">
    <property type="entry name" value="COBYRIC ACID SYNTHASE"/>
    <property type="match status" value="1"/>
</dbReference>
<organism evidence="7 8">
    <name type="scientific">Limosilactobacillus reuteri (strain ATCC 55730 / SD2112)</name>
    <name type="common">Lactobacillus reuteri</name>
    <dbReference type="NCBI Taxonomy" id="491077"/>
    <lineage>
        <taxon>Bacteria</taxon>
        <taxon>Bacillati</taxon>
        <taxon>Bacillota</taxon>
        <taxon>Bacilli</taxon>
        <taxon>Lactobacillales</taxon>
        <taxon>Lactobacillaceae</taxon>
        <taxon>Limosilactobacillus</taxon>
    </lineage>
</organism>
<dbReference type="SUPFAM" id="SSF52540">
    <property type="entry name" value="P-loop containing nucleoside triphosphate hydrolases"/>
    <property type="match status" value="1"/>
</dbReference>
<dbReference type="Pfam" id="PF01656">
    <property type="entry name" value="CbiA"/>
    <property type="match status" value="1"/>
</dbReference>
<evidence type="ECO:0000256" key="4">
    <source>
        <dbReference type="HAMAP-Rule" id="MF_00028"/>
    </source>
</evidence>
<sequence length="505" mass="55468">MIMSAQSIMFQGTASDAGKSWLVAAVCRILSNQGKKVVPFKSQNMALNSFITDIGDEMGRAQVYQAEAARVKPDVRMNPILLKPSTDKDSQVIVMGKVLADMDAASYYKFKPQLIPQIMEAYEGLASENDAVILEGAGSPAEINLNDNDIVNMGMARMVDAPVILVADIDKGGVFASIYGTIKLMPLEDQRRIKGIIINKFRGDKSLLEPGNKMIEKLTGVPVIGVLPMSDIDIDEEDSVSLTRKSRQKEAGKALDVAVIDLDKISNFTDVHSLEIQPDVSVRYVVKADELGTPDLLILPGSKNTNEDLAALKKNGLYEEILRAHQDGSKVVGICGGYQILGRKLYDPEAIESPIKEQAGLGLLDTETTFNEQKTTTQAVAKRKNYTLKGYEIHMGTTKLGLNATPFSVIYTTNGQSESREDGAVSSDGTVMGTYLHGIFDNPYWTRHFLNKIRTSKGLAPLVNTNVSISDYKDQQYEKLAQLFEQNVDMEKFEQILHDSTKSKG</sequence>
<dbReference type="InterPro" id="IPR047045">
    <property type="entry name" value="CobQ_N"/>
</dbReference>
<name>F8DPR7_LIMRS</name>
<comment type="similarity">
    <text evidence="4">Belongs to the CobB/CobQ family. CobQ subfamily.</text>
</comment>
<dbReference type="Proteomes" id="UP000001924">
    <property type="component" value="Chromosome"/>
</dbReference>
<evidence type="ECO:0000259" key="6">
    <source>
        <dbReference type="Pfam" id="PF07685"/>
    </source>
</evidence>
<feature type="active site" evidence="4">
    <location>
        <position position="437"/>
    </location>
</feature>
<dbReference type="InterPro" id="IPR004459">
    <property type="entry name" value="CobQ_synth"/>
</dbReference>
<gene>
    <name evidence="4 7" type="primary">cobQ</name>
    <name evidence="7" type="ordered locus">HMPREF0538_20892</name>
</gene>
<dbReference type="PROSITE" id="PS51274">
    <property type="entry name" value="GATASE_COBBQ"/>
    <property type="match status" value="1"/>
</dbReference>
<dbReference type="InterPro" id="IPR027417">
    <property type="entry name" value="P-loop_NTPase"/>
</dbReference>
<evidence type="ECO:0000313" key="8">
    <source>
        <dbReference type="Proteomes" id="UP000001924"/>
    </source>
</evidence>
<protein>
    <recommendedName>
        <fullName evidence="4">Cobyric acid synthase</fullName>
    </recommendedName>
</protein>
<reference evidence="8" key="1">
    <citation type="submission" date="2011-06" db="EMBL/GenBank/DDBJ databases">
        <title>The complete genome of Lactobacillus reuteri ATCC 55730 / SD2112.</title>
        <authorList>
            <person name="Muzny D."/>
            <person name="Qin X."/>
            <person name="Buhay C."/>
            <person name="Dugan-Rocha S."/>
            <person name="Ding Y."/>
            <person name="Chen G."/>
            <person name="Hawes A."/>
            <person name="Holder M."/>
            <person name="Jhangiani S."/>
            <person name="Johnson A."/>
            <person name="Khan Z."/>
            <person name="Li Z."/>
            <person name="Liu W."/>
            <person name="Liu X."/>
            <person name="Perez L."/>
            <person name="Shen H."/>
            <person name="Wang Q."/>
            <person name="Watt J."/>
            <person name="Xi L."/>
            <person name="Xin Y."/>
            <person name="Zhou J."/>
            <person name="Deng J."/>
            <person name="Jiang H."/>
            <person name="Liu Y."/>
            <person name="Qu J."/>
            <person name="Song X.-Z."/>
            <person name="Zhang L."/>
            <person name="Villasana D."/>
            <person name="Johnson A."/>
            <person name="Liu J."/>
            <person name="Liyanage D."/>
            <person name="Lorensuhewa L."/>
            <person name="Robinson T."/>
            <person name="Song A."/>
            <person name="Song B.-B."/>
            <person name="Dinh H."/>
            <person name="Thornton R."/>
            <person name="Coyle M."/>
            <person name="Francisco L."/>
            <person name="Jackson L."/>
            <person name="Javaid M."/>
            <person name="Korchina V."/>
            <person name="Kovar C."/>
            <person name="Mata R."/>
            <person name="Mathew T."/>
            <person name="Ngo R."/>
            <person name="Nguyen L."/>
            <person name="Nguyen N."/>
            <person name="Okwuonu G."/>
            <person name="Ongeri F."/>
            <person name="Pham C."/>
            <person name="Simmons D."/>
            <person name="Wilczek-Boney K."/>
            <person name="Hale W."/>
            <person name="Jakkamsetti A."/>
            <person name="Pham P."/>
            <person name="Ruth R."/>
            <person name="San Lucas F."/>
            <person name="Warren J."/>
            <person name="Zhang J."/>
            <person name="Zhao Z."/>
            <person name="Zhou C."/>
            <person name="Zhu D."/>
            <person name="Lee S."/>
            <person name="Bess C."/>
            <person name="Blankenburg K."/>
            <person name="Forbes L."/>
            <person name="Fu Q."/>
            <person name="Gubbala S."/>
            <person name="Hirani K."/>
            <person name="Jayaseelan J.C."/>
            <person name="Lara F."/>
            <person name="Munidasa M."/>
            <person name="Palculict T."/>
            <person name="Patil S."/>
            <person name="Pu L.-L."/>
            <person name="Saada N."/>
            <person name="Tang L."/>
            <person name="Weissenberger G."/>
            <person name="Zhu Y."/>
            <person name="Hemphill L."/>
            <person name="Shang Y."/>
            <person name="Youmans B."/>
            <person name="Ayvaz T."/>
            <person name="Ross M."/>
            <person name="Santibanez J."/>
            <person name="Aqrawi P."/>
            <person name="Gross S."/>
            <person name="Joshi V."/>
            <person name="Fowler G."/>
            <person name="Nazareth L."/>
            <person name="Reid J."/>
            <person name="Worley K."/>
            <person name="Petrosino J."/>
            <person name="Highlander S."/>
            <person name="Gibbs R."/>
        </authorList>
    </citation>
    <scope>NUCLEOTIDE SEQUENCE [LARGE SCALE GENOMIC DNA]</scope>
    <source>
        <strain evidence="8">ATCC 55730 / SD2112</strain>
    </source>
</reference>
<feature type="domain" description="CobQ/CobB/MinD/ParA nucleotide binding" evidence="5">
    <location>
        <begin position="8"/>
        <end position="231"/>
    </location>
</feature>
<dbReference type="InterPro" id="IPR033949">
    <property type="entry name" value="CobQ_GATase1"/>
</dbReference>
<accession>F8DPR7</accession>
<dbReference type="HAMAP" id="MF_00028">
    <property type="entry name" value="CobQ"/>
    <property type="match status" value="1"/>
</dbReference>
<dbReference type="Pfam" id="PF07685">
    <property type="entry name" value="GATase_3"/>
    <property type="match status" value="1"/>
</dbReference>
<dbReference type="NCBIfam" id="TIGR00313">
    <property type="entry name" value="cobQ"/>
    <property type="match status" value="1"/>
</dbReference>
<dbReference type="Gene3D" id="3.40.50.880">
    <property type="match status" value="1"/>
</dbReference>
<evidence type="ECO:0000313" key="7">
    <source>
        <dbReference type="EMBL" id="AEI57103.1"/>
    </source>
</evidence>
<evidence type="ECO:0000256" key="2">
    <source>
        <dbReference type="ARBA" id="ARBA00022573"/>
    </source>
</evidence>
<dbReference type="GO" id="GO:0009236">
    <property type="term" value="P:cobalamin biosynthetic process"/>
    <property type="evidence" value="ECO:0007669"/>
    <property type="project" value="UniProtKB-UniRule"/>
</dbReference>
<comment type="pathway">
    <text evidence="1 4">Cofactor biosynthesis; adenosylcobalamin biosynthesis.</text>
</comment>
<dbReference type="HOGENOM" id="CLU_019250_2_2_9"/>
<feature type="active site" description="Nucleophile" evidence="4">
    <location>
        <position position="335"/>
    </location>
</feature>